<feature type="domain" description="Autotransporter" evidence="3">
    <location>
        <begin position="763"/>
        <end position="1051"/>
    </location>
</feature>
<evidence type="ECO:0000313" key="4">
    <source>
        <dbReference type="EMBL" id="AOR77392.1"/>
    </source>
</evidence>
<protein>
    <recommendedName>
        <fullName evidence="3">Autotransporter domain-containing protein</fullName>
    </recommendedName>
</protein>
<evidence type="ECO:0000259" key="3">
    <source>
        <dbReference type="PROSITE" id="PS51208"/>
    </source>
</evidence>
<gene>
    <name evidence="4" type="ORF">BES08_12015</name>
</gene>
<dbReference type="AlphaFoldDB" id="A0A1D8A5M0"/>
<evidence type="ECO:0000256" key="1">
    <source>
        <dbReference type="SAM" id="MobiDB-lite"/>
    </source>
</evidence>
<evidence type="ECO:0000313" key="5">
    <source>
        <dbReference type="Proteomes" id="UP000094626"/>
    </source>
</evidence>
<organism evidence="4 5">
    <name type="scientific">Novosphingobium resinovorum</name>
    <dbReference type="NCBI Taxonomy" id="158500"/>
    <lineage>
        <taxon>Bacteria</taxon>
        <taxon>Pseudomonadati</taxon>
        <taxon>Pseudomonadota</taxon>
        <taxon>Alphaproteobacteria</taxon>
        <taxon>Sphingomonadales</taxon>
        <taxon>Sphingomonadaceae</taxon>
        <taxon>Novosphingobium</taxon>
    </lineage>
</organism>
<keyword evidence="5" id="KW-1185">Reference proteome</keyword>
<evidence type="ECO:0000256" key="2">
    <source>
        <dbReference type="SAM" id="SignalP"/>
    </source>
</evidence>
<dbReference type="Gene3D" id="2.40.128.130">
    <property type="entry name" value="Autotransporter beta-domain"/>
    <property type="match status" value="1"/>
</dbReference>
<accession>A0A1D8A5M0</accession>
<dbReference type="InterPro" id="IPR005546">
    <property type="entry name" value="Autotransporte_beta"/>
</dbReference>
<dbReference type="RefSeq" id="WP_069708425.1">
    <property type="nucleotide sequence ID" value="NZ_CP017075.1"/>
</dbReference>
<dbReference type="SUPFAM" id="SSF103515">
    <property type="entry name" value="Autotransporter"/>
    <property type="match status" value="1"/>
</dbReference>
<dbReference type="PROSITE" id="PS51208">
    <property type="entry name" value="AUTOTRANSPORTER"/>
    <property type="match status" value="1"/>
</dbReference>
<dbReference type="InterPro" id="IPR036709">
    <property type="entry name" value="Autotransporte_beta_dom_sf"/>
</dbReference>
<dbReference type="OrthoDB" id="7613961at2"/>
<feature type="signal peptide" evidence="2">
    <location>
        <begin position="1"/>
        <end position="24"/>
    </location>
</feature>
<dbReference type="Proteomes" id="UP000094626">
    <property type="component" value="Chromosome"/>
</dbReference>
<proteinExistence type="predicted"/>
<dbReference type="Pfam" id="PF03797">
    <property type="entry name" value="Autotransporter"/>
    <property type="match status" value="1"/>
</dbReference>
<feature type="region of interest" description="Disordered" evidence="1">
    <location>
        <begin position="269"/>
        <end position="292"/>
    </location>
</feature>
<dbReference type="SMART" id="SM00869">
    <property type="entry name" value="Autotransporter"/>
    <property type="match status" value="1"/>
</dbReference>
<name>A0A1D8A5M0_9SPHN</name>
<dbReference type="KEGG" id="nre:BES08_12015"/>
<dbReference type="EMBL" id="CP017075">
    <property type="protein sequence ID" value="AOR77392.1"/>
    <property type="molecule type" value="Genomic_DNA"/>
</dbReference>
<keyword evidence="2" id="KW-0732">Signal</keyword>
<feature type="chain" id="PRO_5009104732" description="Autotransporter domain-containing protein" evidence="2">
    <location>
        <begin position="25"/>
        <end position="1051"/>
    </location>
</feature>
<sequence>MHSLKNTAGLGALALALAATPSLADTSITKDTTSALSTSSAGNVTVGENGTITLASGSAITLDSNSTVTMGGTLAMGGSSNASGITINAGTTSSLDIGEDGTITVLEDYVVDDTDSDGIVTDNIASAGNRYGVHVTGDAAGTILNEGAITVEGQNSGGIVLDGDWTGSITNTGTIKVIGDNAVGISTQGIDGDLTVEGSVSVVGSGSSALNVAGDVSGTVTIQGAVTKGYSYTDDNGTTEVLSRAALRTGTAAVSITGNVDGGVYIAAPPVDRDDDNDDEDGDGVDDSEEGTGVITTYGNGPALQVGGSSDITVGAVTGNMGTYSIVIDGSVTANSYYSNTDAYGLVIGGQGGNVTLTDGIGVSGTLNATSYDQSATALLINEGSTVTKLYNSGTISASLTSSGEGSTTAIRDLSGTLTSIENTGFITAGGSSTDTRTALDLSANTTGVTIIQYLNDDDAETSAEYVEDNDEEDPTVYAGISGNILLGSGNDSLSASTGQIVGDTYFGAGDDTLSLSGKAVYEGDVYFGSGLATATLSGQSSYTGTMDFAGETGTVTINDTATYSGQFANADNVAVTVNGGTLIPDKATTVNFGTLTVGSGGTIGVYVDGDESSTIEVNSATLADGASVSATVNSLATAEGTYTVLTSDNLTIEGALNSSVDTPFIYNGAVTSDEDNVYLTLSRKTTKELGLTKSQGSAWDAVYATAQNDDDMTDSLLQVEDSASLRDQIGGLLPDHAGGVFKAVTTADRLAARHISDDTSLFDISDIGGWFEPIYWRASKDATGTAGYKANGWGLSGGVERHTDLGNFGVSYAWMQGTVKNNGGTGKLDVGQHDLDLFWRTQNGPLLAWARVGASRISIDSTRTYTGTIDDTDFSYSADGSWKGWLFSGLAGASYRFDMSRRFSLKPKLELEQMWLKEDGYAETADSDAMALTVASRTSKMLTATPTVTASYSLGTISPDWRPLTFQLEAGRREVLTGKLGSTTAYFNGGDSYDAGDAFTIAGDSLKGAWIGEVSMLAGGYDFTWKISARSEQTSSGTDFSARAGLSVAF</sequence>
<feature type="compositionally biased region" description="Acidic residues" evidence="1">
    <location>
        <begin position="273"/>
        <end position="290"/>
    </location>
</feature>
<reference evidence="5" key="1">
    <citation type="journal article" date="2017" name="J. Biotechnol.">
        <title>Complete genome sequence of Novosphingobium resinovorum SA1, a versatile xenobiotic-degrading bacterium capable of utilizing sulfanilic acid.</title>
        <authorList>
            <person name="Hegedus B."/>
            <person name="Kos P.B."/>
            <person name="Balint B."/>
            <person name="Maroti G."/>
            <person name="Gan H.M."/>
            <person name="Perei K."/>
            <person name="Rakhely G."/>
        </authorList>
    </citation>
    <scope>NUCLEOTIDE SEQUENCE [LARGE SCALE GENOMIC DNA]</scope>
    <source>
        <strain evidence="5">SA1</strain>
    </source>
</reference>